<reference evidence="2 3" key="1">
    <citation type="submission" date="2019-03" db="EMBL/GenBank/DDBJ databases">
        <title>Genomic Encyclopedia of Type Strains, Phase IV (KMG-IV): sequencing the most valuable type-strain genomes for metagenomic binning, comparative biology and taxonomic classification.</title>
        <authorList>
            <person name="Goeker M."/>
        </authorList>
    </citation>
    <scope>NUCLEOTIDE SEQUENCE [LARGE SCALE GENOMIC DNA]</scope>
    <source>
        <strain evidence="2 3">DSM 28559</strain>
    </source>
</reference>
<keyword evidence="3" id="KW-1185">Reference proteome</keyword>
<dbReference type="CDD" id="cd00198">
    <property type="entry name" value="vWFA"/>
    <property type="match status" value="1"/>
</dbReference>
<gene>
    <name evidence="2" type="ORF">EV212_102194</name>
</gene>
<dbReference type="SUPFAM" id="SSF53300">
    <property type="entry name" value="vWA-like"/>
    <property type="match status" value="1"/>
</dbReference>
<comment type="caution">
    <text evidence="2">The sequence shown here is derived from an EMBL/GenBank/DDBJ whole genome shotgun (WGS) entry which is preliminary data.</text>
</comment>
<proteinExistence type="predicted"/>
<dbReference type="AlphaFoldDB" id="A0A4R2LC74"/>
<dbReference type="Gene3D" id="3.40.50.410">
    <property type="entry name" value="von Willebrand factor, type A domain"/>
    <property type="match status" value="1"/>
</dbReference>
<feature type="domain" description="VWFA" evidence="1">
    <location>
        <begin position="124"/>
        <end position="200"/>
    </location>
</feature>
<organism evidence="2 3">
    <name type="scientific">Frisingicoccus caecimuris</name>
    <dbReference type="NCBI Taxonomy" id="1796636"/>
    <lineage>
        <taxon>Bacteria</taxon>
        <taxon>Bacillati</taxon>
        <taxon>Bacillota</taxon>
        <taxon>Clostridia</taxon>
        <taxon>Lachnospirales</taxon>
        <taxon>Lachnospiraceae</taxon>
        <taxon>Frisingicoccus</taxon>
    </lineage>
</organism>
<evidence type="ECO:0000313" key="3">
    <source>
        <dbReference type="Proteomes" id="UP000295711"/>
    </source>
</evidence>
<evidence type="ECO:0000259" key="1">
    <source>
        <dbReference type="PROSITE" id="PS50234"/>
    </source>
</evidence>
<name>A0A4R2LC74_9FIRM</name>
<dbReference type="OrthoDB" id="3221951at2"/>
<dbReference type="Proteomes" id="UP000295711">
    <property type="component" value="Unassembled WGS sequence"/>
</dbReference>
<dbReference type="EMBL" id="SLXA01000002">
    <property type="protein sequence ID" value="TCO85877.1"/>
    <property type="molecule type" value="Genomic_DNA"/>
</dbReference>
<protein>
    <submittedName>
        <fullName evidence="2">von Willebrand factor type A domain-containing protein</fullName>
    </submittedName>
</protein>
<accession>A0A4R2LC74</accession>
<dbReference type="InterPro" id="IPR036465">
    <property type="entry name" value="vWFA_dom_sf"/>
</dbReference>
<sequence>MKSHKYRSDFWRIVASAALCIALLGTGIGNGSITAMAAEGEPTATKVADIDASDGYTNLMANEEYPNATTSRYAGRIWADKSVFADETIERDGKKFTNDSDFLVSASFLGSTRSVIGSEPLPVDLMVILDRSSSMANDYDANDNTTPNNRMKNAVTALNGLFQQVKEHSKDSRIALVAYSRQVVTALPLGTYTWEGDLLSTSLVEPSNDVAY</sequence>
<evidence type="ECO:0000313" key="2">
    <source>
        <dbReference type="EMBL" id="TCO85877.1"/>
    </source>
</evidence>
<dbReference type="InterPro" id="IPR002035">
    <property type="entry name" value="VWF_A"/>
</dbReference>
<dbReference type="PROSITE" id="PS50234">
    <property type="entry name" value="VWFA"/>
    <property type="match status" value="1"/>
</dbReference>
<dbReference type="RefSeq" id="WP_132088809.1">
    <property type="nucleotide sequence ID" value="NZ_JANKAQ010000001.1"/>
</dbReference>
<dbReference type="Pfam" id="PF00092">
    <property type="entry name" value="VWA"/>
    <property type="match status" value="1"/>
</dbReference>